<dbReference type="EMBL" id="JABFTX010000001">
    <property type="protein sequence ID" value="MCE8001571.1"/>
    <property type="molecule type" value="Genomic_DNA"/>
</dbReference>
<evidence type="ECO:0000313" key="5">
    <source>
        <dbReference type="EMBL" id="MCE8001571.1"/>
    </source>
</evidence>
<comment type="caution">
    <text evidence="5">The sequence shown here is derived from an EMBL/GenBank/DDBJ whole genome shotgun (WGS) entry which is preliminary data.</text>
</comment>
<dbReference type="SUPFAM" id="SSF55073">
    <property type="entry name" value="Nucleotide cyclase"/>
    <property type="match status" value="1"/>
</dbReference>
<evidence type="ECO:0000256" key="3">
    <source>
        <dbReference type="SAM" id="Phobius"/>
    </source>
</evidence>
<name>A0ABS8ZY68_9GAMM</name>
<dbReference type="Proteomes" id="UP001320168">
    <property type="component" value="Unassembled WGS sequence"/>
</dbReference>
<protein>
    <recommendedName>
        <fullName evidence="1">diguanylate cyclase</fullName>
        <ecNumber evidence="1">2.7.7.65</ecNumber>
    </recommendedName>
</protein>
<dbReference type="NCBIfam" id="TIGR00254">
    <property type="entry name" value="GGDEF"/>
    <property type="match status" value="1"/>
</dbReference>
<evidence type="ECO:0000313" key="6">
    <source>
        <dbReference type="Proteomes" id="UP001320168"/>
    </source>
</evidence>
<dbReference type="PANTHER" id="PTHR45138">
    <property type="entry name" value="REGULATORY COMPONENTS OF SENSORY TRANSDUCTION SYSTEM"/>
    <property type="match status" value="1"/>
</dbReference>
<feature type="transmembrane region" description="Helical" evidence="3">
    <location>
        <begin position="112"/>
        <end position="130"/>
    </location>
</feature>
<dbReference type="Gene3D" id="3.30.70.270">
    <property type="match status" value="1"/>
</dbReference>
<keyword evidence="3" id="KW-1133">Transmembrane helix</keyword>
<evidence type="ECO:0000256" key="1">
    <source>
        <dbReference type="ARBA" id="ARBA00012528"/>
    </source>
</evidence>
<dbReference type="InterPro" id="IPR043128">
    <property type="entry name" value="Rev_trsase/Diguanyl_cyclase"/>
</dbReference>
<sequence length="419" mass="46365">MSLLLYHKGTAMTAGKNEARQGASLNWRAEFHLAALEALYRRTMRLQDAQQLRYALWLIAATFLLFIMADYVLLGASGTFLILAATRVGVALSCLVLARHITRHPVQAHRPLPLNLVYFATLSGLLLTILLHPGSVGLHISSIVVASLTIYLLIPNRLPWILFWNGYLSIGFTLLTLLWKPLPPGMLASTLMIIAFANLMGWLTFSRLNRLQRKQFALLMDERDVNRKLQSEIEERQMLEAQLRHMASTDSLTGIANRRHFFELAERELTRAHREQTPLAICMVDIDLFKTLNDHHGHAVGDLVLTTVASCCASVLRETDIIGRYGGEEFVIALPQANLETATSIAERLRDKVTSLQLPVLPPGQRLSVTVGISQVAPGEVTLEPALQRADDALYAGKSRGRNCVMVAGEAPPAISAQA</sequence>
<reference evidence="5 6" key="1">
    <citation type="journal article" date="2021" name="Front. Microbiol.">
        <title>Aerobic Denitrification and Heterotrophic Sulfur Oxidation in the Genus Halomonas Revealed by Six Novel Species Characterizations and Genome-Based Analysis.</title>
        <authorList>
            <person name="Wang L."/>
            <person name="Shao Z."/>
        </authorList>
    </citation>
    <scope>NUCLEOTIDE SEQUENCE [LARGE SCALE GENOMIC DNA]</scope>
    <source>
        <strain evidence="5 6">MCCC 1A11081</strain>
    </source>
</reference>
<evidence type="ECO:0000256" key="2">
    <source>
        <dbReference type="ARBA" id="ARBA00034247"/>
    </source>
</evidence>
<keyword evidence="6" id="KW-1185">Reference proteome</keyword>
<proteinExistence type="predicted"/>
<dbReference type="InterPro" id="IPR000160">
    <property type="entry name" value="GGDEF_dom"/>
</dbReference>
<evidence type="ECO:0000259" key="4">
    <source>
        <dbReference type="PROSITE" id="PS50887"/>
    </source>
</evidence>
<dbReference type="PROSITE" id="PS50887">
    <property type="entry name" value="GGDEF"/>
    <property type="match status" value="1"/>
</dbReference>
<accession>A0ABS8ZY68</accession>
<feature type="transmembrane region" description="Helical" evidence="3">
    <location>
        <begin position="185"/>
        <end position="205"/>
    </location>
</feature>
<comment type="catalytic activity">
    <reaction evidence="2">
        <text>2 GTP = 3',3'-c-di-GMP + 2 diphosphate</text>
        <dbReference type="Rhea" id="RHEA:24898"/>
        <dbReference type="ChEBI" id="CHEBI:33019"/>
        <dbReference type="ChEBI" id="CHEBI:37565"/>
        <dbReference type="ChEBI" id="CHEBI:58805"/>
        <dbReference type="EC" id="2.7.7.65"/>
    </reaction>
</comment>
<dbReference type="Pfam" id="PF00990">
    <property type="entry name" value="GGDEF"/>
    <property type="match status" value="1"/>
</dbReference>
<dbReference type="InterPro" id="IPR029787">
    <property type="entry name" value="Nucleotide_cyclase"/>
</dbReference>
<dbReference type="RefSeq" id="WP_234268432.1">
    <property type="nucleotide sequence ID" value="NZ_JABFTX010000001.1"/>
</dbReference>
<feature type="domain" description="GGDEF" evidence="4">
    <location>
        <begin position="277"/>
        <end position="410"/>
    </location>
</feature>
<keyword evidence="3" id="KW-0812">Transmembrane</keyword>
<gene>
    <name evidence="5" type="ORF">HOP53_01845</name>
</gene>
<feature type="transmembrane region" description="Helical" evidence="3">
    <location>
        <begin position="80"/>
        <end position="100"/>
    </location>
</feature>
<dbReference type="EC" id="2.7.7.65" evidence="1"/>
<feature type="transmembrane region" description="Helical" evidence="3">
    <location>
        <begin position="136"/>
        <end position="154"/>
    </location>
</feature>
<keyword evidence="3" id="KW-0472">Membrane</keyword>
<feature type="transmembrane region" description="Helical" evidence="3">
    <location>
        <begin position="161"/>
        <end position="179"/>
    </location>
</feature>
<dbReference type="CDD" id="cd01949">
    <property type="entry name" value="GGDEF"/>
    <property type="match status" value="1"/>
</dbReference>
<dbReference type="InterPro" id="IPR050469">
    <property type="entry name" value="Diguanylate_Cyclase"/>
</dbReference>
<dbReference type="PANTHER" id="PTHR45138:SF9">
    <property type="entry name" value="DIGUANYLATE CYCLASE DGCM-RELATED"/>
    <property type="match status" value="1"/>
</dbReference>
<organism evidence="5 6">
    <name type="scientific">Billgrantia ethanolica</name>
    <dbReference type="NCBI Taxonomy" id="2733486"/>
    <lineage>
        <taxon>Bacteria</taxon>
        <taxon>Pseudomonadati</taxon>
        <taxon>Pseudomonadota</taxon>
        <taxon>Gammaproteobacteria</taxon>
        <taxon>Oceanospirillales</taxon>
        <taxon>Halomonadaceae</taxon>
        <taxon>Billgrantia</taxon>
    </lineage>
</organism>
<feature type="transmembrane region" description="Helical" evidence="3">
    <location>
        <begin position="54"/>
        <end position="74"/>
    </location>
</feature>
<dbReference type="SMART" id="SM00267">
    <property type="entry name" value="GGDEF"/>
    <property type="match status" value="1"/>
</dbReference>